<protein>
    <submittedName>
        <fullName evidence="2">Uncharacterized protein</fullName>
    </submittedName>
</protein>
<reference evidence="2 3" key="1">
    <citation type="journal article" date="2024" name="BMC Biol.">
        <title>Comparative genomics of Ascetosporea gives new insight into the evolutionary basis for animal parasitism in Rhizaria.</title>
        <authorList>
            <person name="Hiltunen Thoren M."/>
            <person name="Onut-Brannstrom I."/>
            <person name="Alfjorden A."/>
            <person name="Peckova H."/>
            <person name="Swords F."/>
            <person name="Hooper C."/>
            <person name="Holzer A.S."/>
            <person name="Bass D."/>
            <person name="Burki F."/>
        </authorList>
    </citation>
    <scope>NUCLEOTIDE SEQUENCE [LARGE SCALE GENOMIC DNA]</scope>
    <source>
        <strain evidence="2">20-A016</strain>
    </source>
</reference>
<keyword evidence="3" id="KW-1185">Reference proteome</keyword>
<name>A0ABV2AK25_9EUKA</name>
<accession>A0ABV2AK25</accession>
<feature type="region of interest" description="Disordered" evidence="1">
    <location>
        <begin position="1"/>
        <end position="24"/>
    </location>
</feature>
<sequence length="187" mass="22020">MALNSNIKQTKTESEIKTPSKNQTKQKSEDLNYFIELSKNPKLSEYDKIALLKLFANFLIRNKNLTLDKTNENFKSAVLSFCRLIENAPEKQAIYHSLKISKFSKHKIPFLEFMFEAIEKSLHSKNPFFFSAEIFCRLLKSSKNDDKLLKINFVPTFQNLFIKFVQNENSSEDKNYFKTFWFCCPII</sequence>
<proteinExistence type="predicted"/>
<evidence type="ECO:0000256" key="1">
    <source>
        <dbReference type="SAM" id="MobiDB-lite"/>
    </source>
</evidence>
<evidence type="ECO:0000313" key="2">
    <source>
        <dbReference type="EMBL" id="MES1919824.1"/>
    </source>
</evidence>
<gene>
    <name evidence="2" type="ORF">MHBO_001585</name>
</gene>
<dbReference type="Proteomes" id="UP001439008">
    <property type="component" value="Unassembled WGS sequence"/>
</dbReference>
<comment type="caution">
    <text evidence="2">The sequence shown here is derived from an EMBL/GenBank/DDBJ whole genome shotgun (WGS) entry which is preliminary data.</text>
</comment>
<dbReference type="EMBL" id="JBDODL010000412">
    <property type="protein sequence ID" value="MES1919824.1"/>
    <property type="molecule type" value="Genomic_DNA"/>
</dbReference>
<organism evidence="2 3">
    <name type="scientific">Bonamia ostreae</name>
    <dbReference type="NCBI Taxonomy" id="126728"/>
    <lineage>
        <taxon>Eukaryota</taxon>
        <taxon>Sar</taxon>
        <taxon>Rhizaria</taxon>
        <taxon>Endomyxa</taxon>
        <taxon>Ascetosporea</taxon>
        <taxon>Haplosporida</taxon>
        <taxon>Bonamia</taxon>
    </lineage>
</organism>
<evidence type="ECO:0000313" key="3">
    <source>
        <dbReference type="Proteomes" id="UP001439008"/>
    </source>
</evidence>